<evidence type="ECO:0000313" key="3">
    <source>
        <dbReference type="Proteomes" id="UP000029278"/>
    </source>
</evidence>
<organism evidence="1 3">
    <name type="scientific">Paenibacillus macerans</name>
    <name type="common">Bacillus macerans</name>
    <dbReference type="NCBI Taxonomy" id="44252"/>
    <lineage>
        <taxon>Bacteria</taxon>
        <taxon>Bacillati</taxon>
        <taxon>Bacillota</taxon>
        <taxon>Bacilli</taxon>
        <taxon>Bacillales</taxon>
        <taxon>Paenibacillaceae</taxon>
        <taxon>Paenibacillus</taxon>
    </lineage>
</organism>
<gene>
    <name evidence="1" type="ORF">DJ90_3034</name>
    <name evidence="2" type="ORF">GNQ08_30985</name>
</gene>
<comment type="caution">
    <text evidence="1">The sequence shown here is derived from an EMBL/GenBank/DDBJ whole genome shotgun (WGS) entry which is preliminary data.</text>
</comment>
<sequence length="134" mass="15760">MDKTNVKVEFIITGEEFNVTEISDLLKLIPSKSWDKGDDIPGKSIKRVETIWMIETEYEESLDINEQLSKILDSILDKKLILKEIKTKYSLEYVFAIVINVENNEKPSMYFNHDFIEFASEIKAEFYVDLYIYS</sequence>
<dbReference type="Proteomes" id="UP000442469">
    <property type="component" value="Unassembled WGS sequence"/>
</dbReference>
<proteinExistence type="predicted"/>
<dbReference type="PATRIC" id="fig|44252.3.peg.6315"/>
<accession>A0A090Y522</accession>
<dbReference type="Pfam" id="PF14106">
    <property type="entry name" value="DUF4279"/>
    <property type="match status" value="1"/>
</dbReference>
<dbReference type="STRING" id="44252.DJ90_3034"/>
<keyword evidence="3" id="KW-1185">Reference proteome</keyword>
<dbReference type="HOGENOM" id="CLU_134602_0_0_9"/>
<dbReference type="EMBL" id="JMQA01000053">
    <property type="protein sequence ID" value="KFM92937.1"/>
    <property type="molecule type" value="Genomic_DNA"/>
</dbReference>
<dbReference type="GeneID" id="77008708"/>
<dbReference type="RefSeq" id="WP_036624831.1">
    <property type="nucleotide sequence ID" value="NZ_BGML01000001.1"/>
</dbReference>
<dbReference type="OrthoDB" id="893918at2"/>
<protein>
    <submittedName>
        <fullName evidence="2">DUF4279 domain-containing protein</fullName>
    </submittedName>
</protein>
<evidence type="ECO:0000313" key="1">
    <source>
        <dbReference type="EMBL" id="KFM92937.1"/>
    </source>
</evidence>
<name>A0A090Y522_PAEMA</name>
<evidence type="ECO:0000313" key="2">
    <source>
        <dbReference type="EMBL" id="MUG26739.1"/>
    </source>
</evidence>
<reference evidence="1 3" key="1">
    <citation type="submission" date="2014-04" db="EMBL/GenBank/DDBJ databases">
        <authorList>
            <person name="Bishop-Lilly K.A."/>
            <person name="Broomall S.M."/>
            <person name="Chain P.S."/>
            <person name="Chertkov O."/>
            <person name="Coyne S.R."/>
            <person name="Daligault H.E."/>
            <person name="Davenport K.W."/>
            <person name="Erkkila T."/>
            <person name="Frey K.G."/>
            <person name="Gibbons H.S."/>
            <person name="Gu W."/>
            <person name="Jaissle J."/>
            <person name="Johnson S.L."/>
            <person name="Koroleva G.I."/>
            <person name="Ladner J.T."/>
            <person name="Lo C.-C."/>
            <person name="Minogue T.D."/>
            <person name="Munk C."/>
            <person name="Palacios G.F."/>
            <person name="Redden C.L."/>
            <person name="Rosenzweig C.N."/>
            <person name="Scholz M.B."/>
            <person name="Teshima H."/>
            <person name="Xu Y."/>
        </authorList>
    </citation>
    <scope>NUCLEOTIDE SEQUENCE [LARGE SCALE GENOMIC DNA]</scope>
    <source>
        <strain evidence="1 3">8244</strain>
    </source>
</reference>
<dbReference type="Proteomes" id="UP000029278">
    <property type="component" value="Unassembled WGS sequence"/>
</dbReference>
<dbReference type="AlphaFoldDB" id="A0A090Y522"/>
<evidence type="ECO:0000313" key="4">
    <source>
        <dbReference type="Proteomes" id="UP000442469"/>
    </source>
</evidence>
<reference evidence="2 4" key="2">
    <citation type="submission" date="2019-11" db="EMBL/GenBank/DDBJ databases">
        <title>Draft genome sequences of five Paenibacillus species of dairy origin.</title>
        <authorList>
            <person name="Olajide A.M."/>
            <person name="Chen S."/>
            <person name="Lapointe G."/>
        </authorList>
    </citation>
    <scope>NUCLEOTIDE SEQUENCE [LARGE SCALE GENOMIC DNA]</scope>
    <source>
        <strain evidence="2 4">3CT49</strain>
    </source>
</reference>
<dbReference type="InterPro" id="IPR025459">
    <property type="entry name" value="DUF4279"/>
</dbReference>
<dbReference type="EMBL" id="WNZZ01000056">
    <property type="protein sequence ID" value="MUG26739.1"/>
    <property type="molecule type" value="Genomic_DNA"/>
</dbReference>